<evidence type="ECO:0000259" key="4">
    <source>
        <dbReference type="SMART" id="SM00822"/>
    </source>
</evidence>
<dbReference type="Pfam" id="PF13561">
    <property type="entry name" value="adh_short_C2"/>
    <property type="match status" value="1"/>
</dbReference>
<dbReference type="PANTHER" id="PTHR43618">
    <property type="entry name" value="7-ALPHA-HYDROXYSTEROID DEHYDROGENASE"/>
    <property type="match status" value="1"/>
</dbReference>
<name>A0ABU1X9U6_9NOCA</name>
<dbReference type="InterPro" id="IPR057326">
    <property type="entry name" value="KR_dom"/>
</dbReference>
<dbReference type="SMART" id="SM00822">
    <property type="entry name" value="PKS_KR"/>
    <property type="match status" value="1"/>
</dbReference>
<accession>A0ABU1X9U6</accession>
<proteinExistence type="inferred from homology"/>
<dbReference type="CDD" id="cd05233">
    <property type="entry name" value="SDR_c"/>
    <property type="match status" value="1"/>
</dbReference>
<dbReference type="PANTHER" id="PTHR43618:SF8">
    <property type="entry name" value="7ALPHA-HYDROXYSTEROID DEHYDROGENASE"/>
    <property type="match status" value="1"/>
</dbReference>
<keyword evidence="2" id="KW-0521">NADP</keyword>
<keyword evidence="6" id="KW-1185">Reference proteome</keyword>
<comment type="caution">
    <text evidence="5">The sequence shown here is derived from an EMBL/GenBank/DDBJ whole genome shotgun (WGS) entry which is preliminary data.</text>
</comment>
<keyword evidence="3 5" id="KW-0560">Oxidoreductase</keyword>
<dbReference type="InterPro" id="IPR036291">
    <property type="entry name" value="NAD(P)-bd_dom_sf"/>
</dbReference>
<reference evidence="5 6" key="1">
    <citation type="submission" date="2023-07" db="EMBL/GenBank/DDBJ databases">
        <title>Sorghum-associated microbial communities from plants grown in Nebraska, USA.</title>
        <authorList>
            <person name="Schachtman D."/>
        </authorList>
    </citation>
    <scope>NUCLEOTIDE SEQUENCE [LARGE SCALE GENOMIC DNA]</scope>
    <source>
        <strain evidence="5 6">4272</strain>
    </source>
</reference>
<protein>
    <submittedName>
        <fullName evidence="5">3-oxoacyl-[acyl-carrier protein] reductase</fullName>
        <ecNumber evidence="5">1.1.1.100</ecNumber>
    </submittedName>
</protein>
<evidence type="ECO:0000256" key="3">
    <source>
        <dbReference type="ARBA" id="ARBA00023002"/>
    </source>
</evidence>
<evidence type="ECO:0000256" key="1">
    <source>
        <dbReference type="ARBA" id="ARBA00006484"/>
    </source>
</evidence>
<dbReference type="GO" id="GO:0004316">
    <property type="term" value="F:3-oxoacyl-[acyl-carrier-protein] reductase (NADPH) activity"/>
    <property type="evidence" value="ECO:0007669"/>
    <property type="project" value="UniProtKB-EC"/>
</dbReference>
<dbReference type="Gene3D" id="3.40.50.720">
    <property type="entry name" value="NAD(P)-binding Rossmann-like Domain"/>
    <property type="match status" value="1"/>
</dbReference>
<evidence type="ECO:0000313" key="6">
    <source>
        <dbReference type="Proteomes" id="UP001251217"/>
    </source>
</evidence>
<gene>
    <name evidence="5" type="ORF">J2W56_001033</name>
</gene>
<comment type="similarity">
    <text evidence="1">Belongs to the short-chain dehydrogenases/reductases (SDR) family.</text>
</comment>
<organism evidence="5 6">
    <name type="scientific">Nocardia kruczakiae</name>
    <dbReference type="NCBI Taxonomy" id="261477"/>
    <lineage>
        <taxon>Bacteria</taxon>
        <taxon>Bacillati</taxon>
        <taxon>Actinomycetota</taxon>
        <taxon>Actinomycetes</taxon>
        <taxon>Mycobacteriales</taxon>
        <taxon>Nocardiaceae</taxon>
        <taxon>Nocardia</taxon>
    </lineage>
</organism>
<evidence type="ECO:0000313" key="5">
    <source>
        <dbReference type="EMBL" id="MDR7167315.1"/>
    </source>
</evidence>
<dbReference type="EMBL" id="JAVDWW010000001">
    <property type="protein sequence ID" value="MDR7167315.1"/>
    <property type="molecule type" value="Genomic_DNA"/>
</dbReference>
<dbReference type="PRINTS" id="PR00081">
    <property type="entry name" value="GDHRDH"/>
</dbReference>
<dbReference type="Proteomes" id="UP001251217">
    <property type="component" value="Unassembled WGS sequence"/>
</dbReference>
<sequence>MSTEPQVVVVSGGGSGIGRAIADIFAASGATVIIVGRRTAVLEAAVDGRENVIPMTADVTDPDQLRELAAHLKERFETIDVVVASAGSSNHDAHETLEDIAAHWHNTVDANILSAVLFERALRHLLRRDGGRFIAISSATAHRNGGEVAYAACKAALNRWIVQLASDLGELGITANCVSPGFVPATEFFGGAFDESAYEQVARDIAVRRVGTPQDIAGAVQFLASDAAGFVTGSVFHVDGGRRVLTPRLVAAKDE</sequence>
<dbReference type="InterPro" id="IPR020904">
    <property type="entry name" value="Sc_DH/Rdtase_CS"/>
</dbReference>
<dbReference type="InterPro" id="IPR002347">
    <property type="entry name" value="SDR_fam"/>
</dbReference>
<dbReference type="InterPro" id="IPR052178">
    <property type="entry name" value="Sec_Metab_Biosynth_SDR"/>
</dbReference>
<dbReference type="RefSeq" id="WP_310399066.1">
    <property type="nucleotide sequence ID" value="NZ_JAVDWW010000001.1"/>
</dbReference>
<dbReference type="EC" id="1.1.1.100" evidence="5"/>
<feature type="domain" description="Ketoreductase" evidence="4">
    <location>
        <begin position="6"/>
        <end position="181"/>
    </location>
</feature>
<dbReference type="SUPFAM" id="SSF51735">
    <property type="entry name" value="NAD(P)-binding Rossmann-fold domains"/>
    <property type="match status" value="1"/>
</dbReference>
<evidence type="ECO:0000256" key="2">
    <source>
        <dbReference type="ARBA" id="ARBA00022857"/>
    </source>
</evidence>
<dbReference type="PROSITE" id="PS00061">
    <property type="entry name" value="ADH_SHORT"/>
    <property type="match status" value="1"/>
</dbReference>